<feature type="signal peptide" evidence="1">
    <location>
        <begin position="1"/>
        <end position="26"/>
    </location>
</feature>
<evidence type="ECO:0000313" key="2">
    <source>
        <dbReference type="EMBL" id="VFJ91008.1"/>
    </source>
</evidence>
<dbReference type="EMBL" id="CAADFG010000026">
    <property type="protein sequence ID" value="VFJ91008.1"/>
    <property type="molecule type" value="Genomic_DNA"/>
</dbReference>
<evidence type="ECO:0000256" key="1">
    <source>
        <dbReference type="SAM" id="SignalP"/>
    </source>
</evidence>
<feature type="chain" id="PRO_5036113432" evidence="1">
    <location>
        <begin position="27"/>
        <end position="355"/>
    </location>
</feature>
<keyword evidence="1" id="KW-0732">Signal</keyword>
<protein>
    <submittedName>
        <fullName evidence="4">Uncharacterized protein</fullName>
    </submittedName>
</protein>
<name>A0A450V1A0_9GAMM</name>
<proteinExistence type="predicted"/>
<dbReference type="EMBL" id="CAADFJ010000023">
    <property type="protein sequence ID" value="VFJ98604.1"/>
    <property type="molecule type" value="Genomic_DNA"/>
</dbReference>
<evidence type="ECO:0000313" key="3">
    <source>
        <dbReference type="EMBL" id="VFJ92017.1"/>
    </source>
</evidence>
<evidence type="ECO:0000313" key="4">
    <source>
        <dbReference type="EMBL" id="VFJ98604.1"/>
    </source>
</evidence>
<accession>A0A450V1A0</accession>
<dbReference type="EMBL" id="CAADFI010000024">
    <property type="protein sequence ID" value="VFJ92017.1"/>
    <property type="molecule type" value="Genomic_DNA"/>
</dbReference>
<reference evidence="4" key="1">
    <citation type="submission" date="2019-02" db="EMBL/GenBank/DDBJ databases">
        <authorList>
            <person name="Gruber-Vodicka R. H."/>
            <person name="Seah K. B. B."/>
        </authorList>
    </citation>
    <scope>NUCLEOTIDE SEQUENCE</scope>
    <source>
        <strain evidence="4">BECK_SA2B12</strain>
        <strain evidence="2">BECK_SA2B15</strain>
        <strain evidence="3">BECK_SA2B20</strain>
    </source>
</reference>
<sequence>MKTSIAMGSMTLLTTLLMAISTPAHGEVYVEYSRIMVEALEDKANRRFAENVLRGESIALYGLHAEGGGRTTRALGEPPFREVMECFSRLPAVDTCEQNDLLQRRPDHPVDIGVLDTPSLTPTSDTAILFTSYNRAAIDEMKTFIEKKRRPVHLLYFGDETDKPLFYLSFGPIKNQAYLAGIYPFHRNKTQSRCNARCGWRDEKRGIKDRSIDFLQHCFSGRLPGRPEKLTYRYPDRPLLTNQYLDCPADTFPPRPRLGPDLERLDLGMSESGYYRALQPCLTQKGYASDSSPRATRNVGIKIAVDLTLAPVQRAVYDKLPLSIREMFSELSGESVDSYPLPVNYTVLGQFEECE</sequence>
<organism evidence="4">
    <name type="scientific">Candidatus Kentrum eta</name>
    <dbReference type="NCBI Taxonomy" id="2126337"/>
    <lineage>
        <taxon>Bacteria</taxon>
        <taxon>Pseudomonadati</taxon>
        <taxon>Pseudomonadota</taxon>
        <taxon>Gammaproteobacteria</taxon>
        <taxon>Candidatus Kentrum</taxon>
    </lineage>
</organism>
<gene>
    <name evidence="2" type="ORF">BECKH772A_GA0070896_100268</name>
    <name evidence="3" type="ORF">BECKH772B_GA0070898_100248</name>
    <name evidence="4" type="ORF">BECKH772C_GA0070978_100238</name>
</gene>
<dbReference type="AlphaFoldDB" id="A0A450V1A0"/>